<dbReference type="NCBIfam" id="NF005451">
    <property type="entry name" value="PRK07044.1"/>
    <property type="match status" value="1"/>
</dbReference>
<dbReference type="GO" id="GO:0051015">
    <property type="term" value="F:actin filament binding"/>
    <property type="evidence" value="ECO:0007669"/>
    <property type="project" value="TreeGrafter"/>
</dbReference>
<dbReference type="OrthoDB" id="5291399at2"/>
<proteinExistence type="inferred from homology"/>
<dbReference type="AlphaFoldDB" id="A0A5B2THV5"/>
<dbReference type="InterPro" id="IPR036409">
    <property type="entry name" value="Aldolase_II/adducin_N_sf"/>
</dbReference>
<sequence>MTSVAALKPASVQGRVSPEEWEARLDLAACYRLIARYGWADLTGTHTSLAVPGSDNQHFLINPHGMLFERVTASSLVKIDWEGKPVMESAHGVNPAGFVIHSAIHMARPDAVCVMHTHTVAGMAVSMQSHGLLQASQHACFFHDILAYHDIEHMESGVDGRAFLARDLGERWALIMRNHGLLTCGRTVGEAFWLMHTLERACAAQIAALSGGAKLNPISDQAAAWFGALLSKKDFALDRGQKAWPSLRRLLDDTDPSYRD</sequence>
<evidence type="ECO:0000313" key="4">
    <source>
        <dbReference type="Proteomes" id="UP000322110"/>
    </source>
</evidence>
<dbReference type="GO" id="GO:0005856">
    <property type="term" value="C:cytoskeleton"/>
    <property type="evidence" value="ECO:0007669"/>
    <property type="project" value="TreeGrafter"/>
</dbReference>
<dbReference type="Proteomes" id="UP000322110">
    <property type="component" value="Unassembled WGS sequence"/>
</dbReference>
<comment type="similarity">
    <text evidence="1">Belongs to the aldolase class II family.</text>
</comment>
<dbReference type="Gene3D" id="3.40.225.10">
    <property type="entry name" value="Class II aldolase/adducin N-terminal domain"/>
    <property type="match status" value="1"/>
</dbReference>
<evidence type="ECO:0000259" key="2">
    <source>
        <dbReference type="SMART" id="SM01007"/>
    </source>
</evidence>
<dbReference type="PANTHER" id="PTHR10672:SF3">
    <property type="entry name" value="PROTEIN HU-LI TAI SHAO"/>
    <property type="match status" value="1"/>
</dbReference>
<keyword evidence="4" id="KW-1185">Reference proteome</keyword>
<dbReference type="EMBL" id="VUKA01000003">
    <property type="protein sequence ID" value="KAA2213585.1"/>
    <property type="molecule type" value="Genomic_DNA"/>
</dbReference>
<name>A0A5B2THV5_9PROT</name>
<dbReference type="SMART" id="SM01007">
    <property type="entry name" value="Aldolase_II"/>
    <property type="match status" value="1"/>
</dbReference>
<gene>
    <name evidence="3" type="ORF">F0Q34_10175</name>
</gene>
<accession>A0A5B2THV5</accession>
<evidence type="ECO:0000256" key="1">
    <source>
        <dbReference type="ARBA" id="ARBA00037961"/>
    </source>
</evidence>
<feature type="domain" description="Class II aldolase/adducin N-terminal" evidence="2">
    <location>
        <begin position="25"/>
        <end position="206"/>
    </location>
</feature>
<dbReference type="InterPro" id="IPR051017">
    <property type="entry name" value="Aldolase-II_Adducin_sf"/>
</dbReference>
<reference evidence="3 4" key="1">
    <citation type="journal article" date="2015" name="Int. J. Syst. Evol. Microbiol.">
        <title>Roseomonas oryzae sp. nov., isolated from paddy rhizosphere soil.</title>
        <authorList>
            <person name="Ramaprasad E.V."/>
            <person name="Sasikala Ch."/>
            <person name="Ramana Ch.V."/>
        </authorList>
    </citation>
    <scope>NUCLEOTIDE SEQUENCE [LARGE SCALE GENOMIC DNA]</scope>
    <source>
        <strain evidence="3 4">KCTC 42542</strain>
    </source>
</reference>
<evidence type="ECO:0000313" key="3">
    <source>
        <dbReference type="EMBL" id="KAA2213585.1"/>
    </source>
</evidence>
<dbReference type="SUPFAM" id="SSF53639">
    <property type="entry name" value="AraD/HMP-PK domain-like"/>
    <property type="match status" value="1"/>
</dbReference>
<dbReference type="RefSeq" id="WP_149812089.1">
    <property type="nucleotide sequence ID" value="NZ_VUKA01000003.1"/>
</dbReference>
<protein>
    <submittedName>
        <fullName evidence="3">Class II aldolase/adducin family protein</fullName>
    </submittedName>
</protein>
<organism evidence="3 4">
    <name type="scientific">Teichococcus oryzae</name>
    <dbReference type="NCBI Taxonomy" id="1608942"/>
    <lineage>
        <taxon>Bacteria</taxon>
        <taxon>Pseudomonadati</taxon>
        <taxon>Pseudomonadota</taxon>
        <taxon>Alphaproteobacteria</taxon>
        <taxon>Acetobacterales</taxon>
        <taxon>Roseomonadaceae</taxon>
        <taxon>Roseomonas</taxon>
    </lineage>
</organism>
<dbReference type="PANTHER" id="PTHR10672">
    <property type="entry name" value="ADDUCIN"/>
    <property type="match status" value="1"/>
</dbReference>
<dbReference type="InterPro" id="IPR001303">
    <property type="entry name" value="Aldolase_II/adducin_N"/>
</dbReference>
<comment type="caution">
    <text evidence="3">The sequence shown here is derived from an EMBL/GenBank/DDBJ whole genome shotgun (WGS) entry which is preliminary data.</text>
</comment>
<dbReference type="Pfam" id="PF00596">
    <property type="entry name" value="Aldolase_II"/>
    <property type="match status" value="1"/>
</dbReference>